<dbReference type="SUPFAM" id="SSF53335">
    <property type="entry name" value="S-adenosyl-L-methionine-dependent methyltransferases"/>
    <property type="match status" value="1"/>
</dbReference>
<accession>A0A0G0D2E7</accession>
<dbReference type="InterPro" id="IPR029063">
    <property type="entry name" value="SAM-dependent_MTases_sf"/>
</dbReference>
<reference evidence="1 2" key="1">
    <citation type="journal article" date="2015" name="Nature">
        <title>rRNA introns, odd ribosomes, and small enigmatic genomes across a large radiation of phyla.</title>
        <authorList>
            <person name="Brown C.T."/>
            <person name="Hug L.A."/>
            <person name="Thomas B.C."/>
            <person name="Sharon I."/>
            <person name="Castelle C.J."/>
            <person name="Singh A."/>
            <person name="Wilkins M.J."/>
            <person name="Williams K.H."/>
            <person name="Banfield J.F."/>
        </authorList>
    </citation>
    <scope>NUCLEOTIDE SEQUENCE [LARGE SCALE GENOMIC DNA]</scope>
</reference>
<gene>
    <name evidence="1" type="ORF">UR91_C0018G0005</name>
</gene>
<evidence type="ECO:0000313" key="2">
    <source>
        <dbReference type="Proteomes" id="UP000034798"/>
    </source>
</evidence>
<evidence type="ECO:0000313" key="1">
    <source>
        <dbReference type="EMBL" id="KKP88434.1"/>
    </source>
</evidence>
<dbReference type="Proteomes" id="UP000034798">
    <property type="component" value="Unassembled WGS sequence"/>
</dbReference>
<organism evidence="1 2">
    <name type="scientific">Candidatus Nomurabacteria bacterium GW2011_GWC2_35_8</name>
    <dbReference type="NCBI Taxonomy" id="1618752"/>
    <lineage>
        <taxon>Bacteria</taxon>
        <taxon>Candidatus Nomuraibacteriota</taxon>
    </lineage>
</organism>
<dbReference type="Gene3D" id="3.40.50.150">
    <property type="entry name" value="Vaccinia Virus protein VP39"/>
    <property type="match status" value="1"/>
</dbReference>
<name>A0A0G0D2E7_9BACT</name>
<sequence length="256" mass="29242">MKERFPKIGEIKKAVEKNTKLATEDGGRYIYKENEWGAYDSPLVSFEITLGAVLPDEEGNTQKSEVFRKYIEKTLSNKGKRDLTAIEFGGPGSELFKGFTPNFFAKTVGVCLADIRNQRKQKEDKRNNHSVIVGDITEITKDKTLTKVTQTLGTNKTDLIISRMEGPIILIDKNPAILDRIIRNWYDLLNKNGLMFIQFELPKYQPRYTEPLIKKWANAIKEKFPEVDIQVNKGVLRLHKRVGAPEKLPPATQLFT</sequence>
<proteinExistence type="predicted"/>
<dbReference type="AlphaFoldDB" id="A0A0G0D2E7"/>
<protein>
    <submittedName>
        <fullName evidence="1">Uncharacterized protein</fullName>
    </submittedName>
</protein>
<comment type="caution">
    <text evidence="1">The sequence shown here is derived from an EMBL/GenBank/DDBJ whole genome shotgun (WGS) entry which is preliminary data.</text>
</comment>
<dbReference type="EMBL" id="LBQZ01000018">
    <property type="protein sequence ID" value="KKP88434.1"/>
    <property type="molecule type" value="Genomic_DNA"/>
</dbReference>